<keyword evidence="2" id="KW-0547">Nucleotide-binding</keyword>
<evidence type="ECO:0000256" key="4">
    <source>
        <dbReference type="ARBA" id="ARBA00022967"/>
    </source>
</evidence>
<dbReference type="PROSITE" id="PS50893">
    <property type="entry name" value="ABC_TRANSPORTER_2"/>
    <property type="match status" value="1"/>
</dbReference>
<dbReference type="Pfam" id="PF00005">
    <property type="entry name" value="ABC_tran"/>
    <property type="match status" value="1"/>
</dbReference>
<dbReference type="SMART" id="SM00382">
    <property type="entry name" value="AAA"/>
    <property type="match status" value="1"/>
</dbReference>
<dbReference type="KEGG" id="mzh:Mzhil_1947"/>
<dbReference type="NCBIfam" id="NF010068">
    <property type="entry name" value="PRK13548.1"/>
    <property type="match status" value="1"/>
</dbReference>
<dbReference type="EC" id="7.6.2.8" evidence="7"/>
<dbReference type="Proteomes" id="UP000006622">
    <property type="component" value="Chromosome"/>
</dbReference>
<evidence type="ECO:0000313" key="11">
    <source>
        <dbReference type="EMBL" id="AEH61782.1"/>
    </source>
</evidence>
<dbReference type="InterPro" id="IPR027417">
    <property type="entry name" value="P-loop_NTPase"/>
</dbReference>
<dbReference type="HOGENOM" id="CLU_000604_1_11_2"/>
<dbReference type="STRING" id="679901.Mzhil_1947"/>
<dbReference type="OrthoDB" id="24644at2157"/>
<dbReference type="PROSITE" id="PS00211">
    <property type="entry name" value="ABC_TRANSPORTER_1"/>
    <property type="match status" value="1"/>
</dbReference>
<keyword evidence="3" id="KW-0067">ATP-binding</keyword>
<evidence type="ECO:0000256" key="5">
    <source>
        <dbReference type="ARBA" id="ARBA00050590"/>
    </source>
</evidence>
<evidence type="ECO:0000259" key="10">
    <source>
        <dbReference type="PROSITE" id="PS50893"/>
    </source>
</evidence>
<keyword evidence="1" id="KW-0813">Transport</keyword>
<evidence type="ECO:0000256" key="2">
    <source>
        <dbReference type="ARBA" id="ARBA00022741"/>
    </source>
</evidence>
<proteinExistence type="predicted"/>
<dbReference type="GO" id="GO:0015420">
    <property type="term" value="F:ABC-type vitamin B12 transporter activity"/>
    <property type="evidence" value="ECO:0007669"/>
    <property type="project" value="UniProtKB-EC"/>
</dbReference>
<dbReference type="GO" id="GO:0005524">
    <property type="term" value="F:ATP binding"/>
    <property type="evidence" value="ECO:0007669"/>
    <property type="project" value="UniProtKB-KW"/>
</dbReference>
<evidence type="ECO:0000256" key="3">
    <source>
        <dbReference type="ARBA" id="ARBA00022840"/>
    </source>
</evidence>
<dbReference type="RefSeq" id="WP_013899218.1">
    <property type="nucleotide sequence ID" value="NC_015676.1"/>
</dbReference>
<evidence type="ECO:0000313" key="12">
    <source>
        <dbReference type="Proteomes" id="UP000006622"/>
    </source>
</evidence>
<accession>F7XKR9</accession>
<evidence type="ECO:0000256" key="8">
    <source>
        <dbReference type="ARBA" id="ARBA00073649"/>
    </source>
</evidence>
<reference evidence="11" key="1">
    <citation type="submission" date="2010-07" db="EMBL/GenBank/DDBJ databases">
        <title>The complete genome of Methanosalsum zhilinae DSM 4017.</title>
        <authorList>
            <consortium name="US DOE Joint Genome Institute (JGI-PGF)"/>
            <person name="Lucas S."/>
            <person name="Copeland A."/>
            <person name="Lapidus A."/>
            <person name="Glavina del Rio T."/>
            <person name="Dalin E."/>
            <person name="Tice H."/>
            <person name="Bruce D."/>
            <person name="Goodwin L."/>
            <person name="Pitluck S."/>
            <person name="Kyrpides N."/>
            <person name="Mavromatis K."/>
            <person name="Ovchinnikova G."/>
            <person name="Daligault H."/>
            <person name="Detter J.C."/>
            <person name="Han C."/>
            <person name="Tapia R."/>
            <person name="Larimer F."/>
            <person name="Land M."/>
            <person name="Hauser L."/>
            <person name="Markowitz V."/>
            <person name="Cheng J.-F."/>
            <person name="Hugenholtz P."/>
            <person name="Woyke T."/>
            <person name="Wu D."/>
            <person name="Spring S."/>
            <person name="Schueler E."/>
            <person name="Brambilla E."/>
            <person name="Klenk H.-P."/>
            <person name="Eisen J.A."/>
        </authorList>
    </citation>
    <scope>NUCLEOTIDE SEQUENCE</scope>
    <source>
        <strain evidence="11">DSM 4017</strain>
    </source>
</reference>
<protein>
    <recommendedName>
        <fullName evidence="8">Cobalamin import ATP-binding protein BtuD</fullName>
        <ecNumber evidence="7">7.6.2.8</ecNumber>
    </recommendedName>
    <alternativeName>
        <fullName evidence="9">Vitamin B12-transporting ATPase</fullName>
    </alternativeName>
</protein>
<evidence type="ECO:0000256" key="9">
    <source>
        <dbReference type="ARBA" id="ARBA00077139"/>
    </source>
</evidence>
<organism evidence="11 12">
    <name type="scientific">Methanosalsum zhilinae (strain DSM 4017 / NBRC 107636 / OCM 62 / WeN5)</name>
    <name type="common">Methanohalophilus zhilinae</name>
    <dbReference type="NCBI Taxonomy" id="679901"/>
    <lineage>
        <taxon>Archaea</taxon>
        <taxon>Methanobacteriati</taxon>
        <taxon>Methanobacteriota</taxon>
        <taxon>Stenosarchaea group</taxon>
        <taxon>Methanomicrobia</taxon>
        <taxon>Methanosarcinales</taxon>
        <taxon>Methanosarcinaceae</taxon>
        <taxon>Methanosalsum</taxon>
    </lineage>
</organism>
<evidence type="ECO:0000256" key="7">
    <source>
        <dbReference type="ARBA" id="ARBA00066387"/>
    </source>
</evidence>
<dbReference type="PANTHER" id="PTHR42794:SF1">
    <property type="entry name" value="HEMIN IMPORT ATP-BINDING PROTEIN HMUV"/>
    <property type="match status" value="1"/>
</dbReference>
<dbReference type="InterPro" id="IPR017871">
    <property type="entry name" value="ABC_transporter-like_CS"/>
</dbReference>
<comment type="function">
    <text evidence="6">Required for corrinoid utilization. Probably part of the ABC transporter complex BtuCDF involved in cobalamin (vitamin B12) import. Probably responsible for energy coupling to the transport system.</text>
</comment>
<name>F7XKR9_METZD</name>
<gene>
    <name evidence="11" type="ordered locus">Mzhil_1947</name>
</gene>
<sequence>MLEVRDLCIGYSNKPILKNINISVKKGEMLGIVGPNGTGKTTLLRSINNFLKPESGAVLIDGKDIRNMQPREIASKIAVVSQNITVNFEFTVEDIVMMGRTPYIKGSETSKDFEIVRDAMEKTNTYSFRERIATTLSGGELQRVIIARALAQTPEILLLDEPTSHLDIAHQVEILNLVKSIARKDIAVITVIHDLNMAAHYCDKICMLYGGEILANGETSQVLSPVNIEHAFKIPVEVKILEHTNSVHIFPVISAMDQNCRTTVNPL</sequence>
<dbReference type="GO" id="GO:0016887">
    <property type="term" value="F:ATP hydrolysis activity"/>
    <property type="evidence" value="ECO:0007669"/>
    <property type="project" value="InterPro"/>
</dbReference>
<dbReference type="Gene3D" id="3.40.50.300">
    <property type="entry name" value="P-loop containing nucleotide triphosphate hydrolases"/>
    <property type="match status" value="1"/>
</dbReference>
<dbReference type="EMBL" id="CP002101">
    <property type="protein sequence ID" value="AEH61782.1"/>
    <property type="molecule type" value="Genomic_DNA"/>
</dbReference>
<dbReference type="PANTHER" id="PTHR42794">
    <property type="entry name" value="HEMIN IMPORT ATP-BINDING PROTEIN HMUV"/>
    <property type="match status" value="1"/>
</dbReference>
<evidence type="ECO:0000256" key="1">
    <source>
        <dbReference type="ARBA" id="ARBA00022448"/>
    </source>
</evidence>
<evidence type="ECO:0000256" key="6">
    <source>
        <dbReference type="ARBA" id="ARBA00058960"/>
    </source>
</evidence>
<dbReference type="InterPro" id="IPR003439">
    <property type="entry name" value="ABC_transporter-like_ATP-bd"/>
</dbReference>
<keyword evidence="4" id="KW-1278">Translocase</keyword>
<comment type="catalytic activity">
    <reaction evidence="5">
        <text>an R-cob(III)alamin(out) + ATP + H2O = an R-cob(III)alamin(in) + ADP + phosphate + H(+)</text>
        <dbReference type="Rhea" id="RHEA:17873"/>
        <dbReference type="ChEBI" id="CHEBI:15377"/>
        <dbReference type="ChEBI" id="CHEBI:15378"/>
        <dbReference type="ChEBI" id="CHEBI:30616"/>
        <dbReference type="ChEBI" id="CHEBI:43474"/>
        <dbReference type="ChEBI" id="CHEBI:140785"/>
        <dbReference type="ChEBI" id="CHEBI:456216"/>
        <dbReference type="EC" id="7.6.2.8"/>
    </reaction>
</comment>
<dbReference type="CDD" id="cd03214">
    <property type="entry name" value="ABC_Iron-Siderophores_B12_Hemin"/>
    <property type="match status" value="1"/>
</dbReference>
<dbReference type="FunFam" id="3.40.50.300:FF:000134">
    <property type="entry name" value="Iron-enterobactin ABC transporter ATP-binding protein"/>
    <property type="match status" value="1"/>
</dbReference>
<dbReference type="SUPFAM" id="SSF52540">
    <property type="entry name" value="P-loop containing nucleoside triphosphate hydrolases"/>
    <property type="match status" value="1"/>
</dbReference>
<dbReference type="GeneID" id="10823591"/>
<dbReference type="AlphaFoldDB" id="F7XKR9"/>
<dbReference type="InterPro" id="IPR003593">
    <property type="entry name" value="AAA+_ATPase"/>
</dbReference>
<feature type="domain" description="ABC transporter" evidence="10">
    <location>
        <begin position="2"/>
        <end position="235"/>
    </location>
</feature>
<keyword evidence="12" id="KW-1185">Reference proteome</keyword>